<feature type="chain" id="PRO_5040509380" description="Antistasin-like domain-containing protein" evidence="2">
    <location>
        <begin position="23"/>
        <end position="546"/>
    </location>
</feature>
<keyword evidence="1" id="KW-0812">Transmembrane</keyword>
<organism evidence="4 5">
    <name type="scientific">Phyllotreta striolata</name>
    <name type="common">Striped flea beetle</name>
    <name type="synonym">Crioceris striolata</name>
    <dbReference type="NCBI Taxonomy" id="444603"/>
    <lineage>
        <taxon>Eukaryota</taxon>
        <taxon>Metazoa</taxon>
        <taxon>Ecdysozoa</taxon>
        <taxon>Arthropoda</taxon>
        <taxon>Hexapoda</taxon>
        <taxon>Insecta</taxon>
        <taxon>Pterygota</taxon>
        <taxon>Neoptera</taxon>
        <taxon>Endopterygota</taxon>
        <taxon>Coleoptera</taxon>
        <taxon>Polyphaga</taxon>
        <taxon>Cucujiformia</taxon>
        <taxon>Chrysomeloidea</taxon>
        <taxon>Chrysomelidae</taxon>
        <taxon>Galerucinae</taxon>
        <taxon>Alticini</taxon>
        <taxon>Phyllotreta</taxon>
    </lineage>
</organism>
<dbReference type="PANTHER" id="PTHR46439:SF1">
    <property type="entry name" value="CYSTEINE-RICH MOTOR NEURON 1 PROTEIN"/>
    <property type="match status" value="1"/>
</dbReference>
<evidence type="ECO:0000313" key="4">
    <source>
        <dbReference type="EMBL" id="CAH1159008.1"/>
    </source>
</evidence>
<evidence type="ECO:0000259" key="3">
    <source>
        <dbReference type="PROSITE" id="PS51252"/>
    </source>
</evidence>
<keyword evidence="5" id="KW-1185">Reference proteome</keyword>
<dbReference type="Gene3D" id="2.10.22.10">
    <property type="entry name" value="Antistasin, domain 1"/>
    <property type="match status" value="1"/>
</dbReference>
<name>A0A9P0DP49_PHYSR</name>
<keyword evidence="1" id="KW-0472">Membrane</keyword>
<dbReference type="Proteomes" id="UP001153712">
    <property type="component" value="Chromosome 11"/>
</dbReference>
<dbReference type="InterPro" id="IPR004094">
    <property type="entry name" value="Antistasin-like"/>
</dbReference>
<keyword evidence="2" id="KW-0732">Signal</keyword>
<dbReference type="InterPro" id="IPR052624">
    <property type="entry name" value="CRIM1"/>
</dbReference>
<dbReference type="GO" id="GO:0004867">
    <property type="term" value="F:serine-type endopeptidase inhibitor activity"/>
    <property type="evidence" value="ECO:0007669"/>
    <property type="project" value="InterPro"/>
</dbReference>
<gene>
    <name evidence="4" type="ORF">PHYEVI_LOCUS2199</name>
</gene>
<feature type="transmembrane region" description="Helical" evidence="1">
    <location>
        <begin position="487"/>
        <end position="511"/>
    </location>
</feature>
<dbReference type="PANTHER" id="PTHR46439">
    <property type="entry name" value="CYSTEINE-RICH MOTOR NEURON 1 PROTEIN"/>
    <property type="match status" value="1"/>
</dbReference>
<evidence type="ECO:0000256" key="2">
    <source>
        <dbReference type="SAM" id="SignalP"/>
    </source>
</evidence>
<evidence type="ECO:0000313" key="5">
    <source>
        <dbReference type="Proteomes" id="UP001153712"/>
    </source>
</evidence>
<sequence>MKAILFLLGFTLASNQTPAIHAAPSVEACPSDSVLSEDACKCVPESCKKPPCPTDLQIATNGTDVPGQCCPTYECVGCDEEQKLDGKCPCGEGATIDGRECSCVDETKHLVEGKCVCNPILCPLPQLCDKKSVAVTISDGCCKKTICKPCPSDSESTNVEGDEIEDHCVCLPCKTECGYNKTAVIKKHASGFPGNCCDLYECKKTEEISTIKGCSYGDLFYENGKEWLTLESQVCKCENGLALCSDNKEVEATDCFVDNLFHKHNETWTKDDGCTTCTCANGEHDCISYYCDVKTIQVNSSCVKDDVSFHDGDTWLESDGCTNCTCINGLRRCFDDLCEKPTAKPAECPPLVNCTKTCINGFKTNRRGCEVCKCNAIRLSQDIFTRYNISMKDLIRILDEYKDKIDNFNASAVTTKFVDTTTTSISTTPATSSSTTTESISKTVDVFPQLPNVIMNRNAEFMMENSNPVTSTTTEPSIIPTETESDLVVNICIAILVAAVLVIGIVFIYCYKSKRKSSIDLSNCHYQNVNSNHNNNNTIKKTDQLL</sequence>
<dbReference type="AlphaFoldDB" id="A0A9P0DP49"/>
<evidence type="ECO:0000256" key="1">
    <source>
        <dbReference type="SAM" id="Phobius"/>
    </source>
</evidence>
<accession>A0A9P0DP49</accession>
<feature type="signal peptide" evidence="2">
    <location>
        <begin position="1"/>
        <end position="22"/>
    </location>
</feature>
<dbReference type="EMBL" id="OU900104">
    <property type="protein sequence ID" value="CAH1159008.1"/>
    <property type="molecule type" value="Genomic_DNA"/>
</dbReference>
<dbReference type="GO" id="GO:0005886">
    <property type="term" value="C:plasma membrane"/>
    <property type="evidence" value="ECO:0007669"/>
    <property type="project" value="TreeGrafter"/>
</dbReference>
<feature type="domain" description="Antistasin-like" evidence="3">
    <location>
        <begin position="348"/>
        <end position="374"/>
    </location>
</feature>
<dbReference type="Pfam" id="PF02822">
    <property type="entry name" value="Antistasin"/>
    <property type="match status" value="1"/>
</dbReference>
<reference evidence="4" key="1">
    <citation type="submission" date="2022-01" db="EMBL/GenBank/DDBJ databases">
        <authorList>
            <person name="King R."/>
        </authorList>
    </citation>
    <scope>NUCLEOTIDE SEQUENCE</scope>
</reference>
<protein>
    <recommendedName>
        <fullName evidence="3">Antistasin-like domain-containing protein</fullName>
    </recommendedName>
</protein>
<dbReference type="PROSITE" id="PS51252">
    <property type="entry name" value="ANTISTASIN"/>
    <property type="match status" value="1"/>
</dbReference>
<keyword evidence="1" id="KW-1133">Transmembrane helix</keyword>
<dbReference type="OrthoDB" id="5976811at2759"/>
<dbReference type="SUPFAM" id="SSF57603">
    <property type="entry name" value="FnI-like domain"/>
    <property type="match status" value="2"/>
</dbReference>
<dbReference type="Gene3D" id="2.10.70.10">
    <property type="entry name" value="Complement Module, domain 1"/>
    <property type="match status" value="1"/>
</dbReference>
<proteinExistence type="predicted"/>